<dbReference type="EMBL" id="JACHVQ010000003">
    <property type="protein sequence ID" value="MBB2893787.1"/>
    <property type="molecule type" value="Genomic_DNA"/>
</dbReference>
<dbReference type="GO" id="GO:0005829">
    <property type="term" value="C:cytosol"/>
    <property type="evidence" value="ECO:0007669"/>
    <property type="project" value="TreeGrafter"/>
</dbReference>
<reference evidence="2 3" key="1">
    <citation type="submission" date="2020-08" db="EMBL/GenBank/DDBJ databases">
        <title>Sequencing the genomes of 1000 actinobacteria strains.</title>
        <authorList>
            <person name="Klenk H.-P."/>
        </authorList>
    </citation>
    <scope>NUCLEOTIDE SEQUENCE [LARGE SCALE GENOMIC DNA]</scope>
    <source>
        <strain evidence="2 3">DSM 105369</strain>
    </source>
</reference>
<dbReference type="PANTHER" id="PTHR20941">
    <property type="entry name" value="FOLATE SYNTHESIS PROTEINS"/>
    <property type="match status" value="1"/>
</dbReference>
<dbReference type="InterPro" id="IPR045031">
    <property type="entry name" value="DHP_synth-like"/>
</dbReference>
<evidence type="ECO:0000313" key="3">
    <source>
        <dbReference type="Proteomes" id="UP000559182"/>
    </source>
</evidence>
<gene>
    <name evidence="2" type="ORF">FHU39_003818</name>
</gene>
<evidence type="ECO:0000259" key="1">
    <source>
        <dbReference type="PROSITE" id="PS50972"/>
    </source>
</evidence>
<dbReference type="RefSeq" id="WP_183322220.1">
    <property type="nucleotide sequence ID" value="NZ_JACHVQ010000003.1"/>
</dbReference>
<dbReference type="InterPro" id="IPR000489">
    <property type="entry name" value="Pterin-binding_dom"/>
</dbReference>
<accession>A0A839N989</accession>
<name>A0A839N989_9MICO</name>
<evidence type="ECO:0000313" key="2">
    <source>
        <dbReference type="EMBL" id="MBB2893787.1"/>
    </source>
</evidence>
<feature type="domain" description="Pterin-binding" evidence="1">
    <location>
        <begin position="38"/>
        <end position="289"/>
    </location>
</feature>
<dbReference type="Pfam" id="PF00809">
    <property type="entry name" value="Pterin_bind"/>
    <property type="match status" value="1"/>
</dbReference>
<dbReference type="PANTHER" id="PTHR20941:SF1">
    <property type="entry name" value="FOLIC ACID SYNTHESIS PROTEIN FOL1"/>
    <property type="match status" value="1"/>
</dbReference>
<dbReference type="GO" id="GO:0004156">
    <property type="term" value="F:dihydropteroate synthase activity"/>
    <property type="evidence" value="ECO:0007669"/>
    <property type="project" value="UniProtKB-EC"/>
</dbReference>
<sequence length="307" mass="32717">MITLAALAQLAEQHAADLDAPVAPFRVGGEEIDTVNDPVLMGVVNLSRDSSYRESIAVSAESAVRKSRVQAAEGAQLIDVGAESSRASAARADDEDQEHLLTPVVEQLTADGIPVSVEAYREPVARAGLAAGACVLNLTGSDDDDRMFTLAAEYGASVVLCHVLGPNARALTGEDVDPDPIPRMLELFGERIERARRLGVTSLAIDPGLGFGFRLHDQRARAQYQATALLHSFRLRQLGVPVCHALPHAFDIFEDQFRSAEGFFAALAHLGGTGIYRSHEIPLVRSVLDAMHSFTAEPAATSGNAAE</sequence>
<dbReference type="Gene3D" id="3.20.20.20">
    <property type="entry name" value="Dihydropteroate synthase-like"/>
    <property type="match status" value="1"/>
</dbReference>
<protein>
    <submittedName>
        <fullName evidence="2">Dihydropteroate synthase</fullName>
        <ecNumber evidence="2">2.5.1.15</ecNumber>
    </submittedName>
</protein>
<keyword evidence="3" id="KW-1185">Reference proteome</keyword>
<keyword evidence="2" id="KW-0808">Transferase</keyword>
<dbReference type="EC" id="2.5.1.15" evidence="2"/>
<proteinExistence type="predicted"/>
<dbReference type="AlphaFoldDB" id="A0A839N989"/>
<comment type="caution">
    <text evidence="2">The sequence shown here is derived from an EMBL/GenBank/DDBJ whole genome shotgun (WGS) entry which is preliminary data.</text>
</comment>
<dbReference type="Proteomes" id="UP000559182">
    <property type="component" value="Unassembled WGS sequence"/>
</dbReference>
<organism evidence="2 3">
    <name type="scientific">Flexivirga oryzae</name>
    <dbReference type="NCBI Taxonomy" id="1794944"/>
    <lineage>
        <taxon>Bacteria</taxon>
        <taxon>Bacillati</taxon>
        <taxon>Actinomycetota</taxon>
        <taxon>Actinomycetes</taxon>
        <taxon>Micrococcales</taxon>
        <taxon>Dermacoccaceae</taxon>
        <taxon>Flexivirga</taxon>
    </lineage>
</organism>
<dbReference type="SUPFAM" id="SSF51717">
    <property type="entry name" value="Dihydropteroate synthetase-like"/>
    <property type="match status" value="1"/>
</dbReference>
<dbReference type="PROSITE" id="PS50972">
    <property type="entry name" value="PTERIN_BINDING"/>
    <property type="match status" value="1"/>
</dbReference>
<dbReference type="GO" id="GO:0046654">
    <property type="term" value="P:tetrahydrofolate biosynthetic process"/>
    <property type="evidence" value="ECO:0007669"/>
    <property type="project" value="TreeGrafter"/>
</dbReference>
<dbReference type="InterPro" id="IPR011005">
    <property type="entry name" value="Dihydropteroate_synth-like_sf"/>
</dbReference>